<evidence type="ECO:0000256" key="3">
    <source>
        <dbReference type="ARBA" id="ARBA00022769"/>
    </source>
</evidence>
<dbReference type="PROSITE" id="PS50164">
    <property type="entry name" value="GIY_YIG"/>
    <property type="match status" value="1"/>
</dbReference>
<evidence type="ECO:0000259" key="8">
    <source>
        <dbReference type="PROSITE" id="PS50151"/>
    </source>
</evidence>
<evidence type="ECO:0000256" key="5">
    <source>
        <dbReference type="ARBA" id="ARBA00023204"/>
    </source>
</evidence>
<dbReference type="Gene3D" id="1.10.150.20">
    <property type="entry name" value="5' to 3' exonuclease, C-terminal subdomain"/>
    <property type="match status" value="1"/>
</dbReference>
<comment type="function">
    <text evidence="7">The UvrABC repair system catalyzes the recognition and processing of DNA lesions. UvrC both incises the 5' and 3' sides of the lesion. The N-terminal half is responsible for the 3' incision and the C-terminal half is responsible for the 5' incision.</text>
</comment>
<dbReference type="InterPro" id="IPR001943">
    <property type="entry name" value="UVR_dom"/>
</dbReference>
<feature type="domain" description="GIY-YIG" evidence="9">
    <location>
        <begin position="14"/>
        <end position="91"/>
    </location>
</feature>
<dbReference type="FunFam" id="4.10.860.10:FF:000007">
    <property type="entry name" value="UvrABC system protein C"/>
    <property type="match status" value="1"/>
</dbReference>
<keyword evidence="4 7" id="KW-0267">Excision nuclease</keyword>
<evidence type="ECO:0000313" key="11">
    <source>
        <dbReference type="EMBL" id="MQQ52991.1"/>
    </source>
</evidence>
<evidence type="ECO:0000256" key="4">
    <source>
        <dbReference type="ARBA" id="ARBA00022881"/>
    </source>
</evidence>
<dbReference type="InterPro" id="IPR010994">
    <property type="entry name" value="RuvA_2-like"/>
</dbReference>
<evidence type="ECO:0000256" key="2">
    <source>
        <dbReference type="ARBA" id="ARBA00022763"/>
    </source>
</evidence>
<gene>
    <name evidence="7 11" type="primary">uvrC</name>
    <name evidence="11" type="ORF">GEZ89_08575</name>
</gene>
<evidence type="ECO:0000259" key="9">
    <source>
        <dbReference type="PROSITE" id="PS50164"/>
    </source>
</evidence>
<comment type="caution">
    <text evidence="11">The sequence shown here is derived from an EMBL/GenBank/DDBJ whole genome shotgun (WGS) entry which is preliminary data.</text>
</comment>
<dbReference type="PROSITE" id="PS50165">
    <property type="entry name" value="UVRC"/>
    <property type="match status" value="1"/>
</dbReference>
<evidence type="ECO:0000313" key="12">
    <source>
        <dbReference type="Proteomes" id="UP000467560"/>
    </source>
</evidence>
<dbReference type="InterPro" id="IPR038476">
    <property type="entry name" value="UvrC_RNase_H_dom_sf"/>
</dbReference>
<dbReference type="PANTHER" id="PTHR30562">
    <property type="entry name" value="UVRC/OXIDOREDUCTASE"/>
    <property type="match status" value="1"/>
</dbReference>
<dbReference type="Pfam" id="PF14520">
    <property type="entry name" value="HHH_5"/>
    <property type="match status" value="1"/>
</dbReference>
<dbReference type="GO" id="GO:0009380">
    <property type="term" value="C:excinuclease repair complex"/>
    <property type="evidence" value="ECO:0007669"/>
    <property type="project" value="InterPro"/>
</dbReference>
<reference evidence="11 12" key="1">
    <citation type="submission" date="2019-10" db="EMBL/GenBank/DDBJ databases">
        <title>Streptococcus mitis of the oral and urogenital tracts.</title>
        <authorList>
            <person name="Price T."/>
            <person name="Mores C.R."/>
            <person name="Putonti C."/>
            <person name="Wolfe A.J."/>
        </authorList>
    </citation>
    <scope>NUCLEOTIDE SEQUENCE [LARGE SCALE GENOMIC DNA]</scope>
    <source>
        <strain evidence="11 12">SM16</strain>
    </source>
</reference>
<keyword evidence="5 7" id="KW-0234">DNA repair</keyword>
<dbReference type="FunFam" id="3.30.420.340:FF:000002">
    <property type="entry name" value="UvrABC system protein C"/>
    <property type="match status" value="1"/>
</dbReference>
<accession>A0A7X1V6J0</accession>
<dbReference type="GO" id="GO:0003677">
    <property type="term" value="F:DNA binding"/>
    <property type="evidence" value="ECO:0007669"/>
    <property type="project" value="UniProtKB-UniRule"/>
</dbReference>
<dbReference type="SUPFAM" id="SSF82771">
    <property type="entry name" value="GIY-YIG endonuclease"/>
    <property type="match status" value="1"/>
</dbReference>
<dbReference type="GO" id="GO:0009381">
    <property type="term" value="F:excinuclease ABC activity"/>
    <property type="evidence" value="ECO:0007669"/>
    <property type="project" value="UniProtKB-UniRule"/>
</dbReference>
<keyword evidence="6 7" id="KW-0742">SOS response</keyword>
<evidence type="ECO:0000256" key="7">
    <source>
        <dbReference type="HAMAP-Rule" id="MF_00203"/>
    </source>
</evidence>
<proteinExistence type="inferred from homology"/>
<dbReference type="GO" id="GO:0009432">
    <property type="term" value="P:SOS response"/>
    <property type="evidence" value="ECO:0007669"/>
    <property type="project" value="UniProtKB-UniRule"/>
</dbReference>
<feature type="domain" description="UvrC family homology region profile" evidence="10">
    <location>
        <begin position="247"/>
        <end position="466"/>
    </location>
</feature>
<dbReference type="NCBIfam" id="TIGR00194">
    <property type="entry name" value="uvrC"/>
    <property type="match status" value="1"/>
</dbReference>
<dbReference type="InterPro" id="IPR047296">
    <property type="entry name" value="GIY-YIG_UvrC_Cho"/>
</dbReference>
<dbReference type="FunFam" id="1.10.150.20:FF:000005">
    <property type="entry name" value="UvrABC system protein C"/>
    <property type="match status" value="1"/>
</dbReference>
<dbReference type="GO" id="GO:0006289">
    <property type="term" value="P:nucleotide-excision repair"/>
    <property type="evidence" value="ECO:0007669"/>
    <property type="project" value="UniProtKB-UniRule"/>
</dbReference>
<comment type="subcellular location">
    <subcellularLocation>
        <location evidence="7">Cytoplasm</location>
    </subcellularLocation>
</comment>
<dbReference type="SUPFAM" id="SSF46600">
    <property type="entry name" value="C-terminal UvrC-binding domain of UvrB"/>
    <property type="match status" value="1"/>
</dbReference>
<dbReference type="Gene3D" id="4.10.860.10">
    <property type="entry name" value="UVR domain"/>
    <property type="match status" value="1"/>
</dbReference>
<dbReference type="SUPFAM" id="SSF47781">
    <property type="entry name" value="RuvA domain 2-like"/>
    <property type="match status" value="1"/>
</dbReference>
<dbReference type="InterPro" id="IPR036876">
    <property type="entry name" value="UVR_dom_sf"/>
</dbReference>
<comment type="subunit">
    <text evidence="7">Interacts with UvrB in an incision complex.</text>
</comment>
<name>A0A7X1V6J0_STRMT</name>
<evidence type="ECO:0000259" key="10">
    <source>
        <dbReference type="PROSITE" id="PS50165"/>
    </source>
</evidence>
<dbReference type="PROSITE" id="PS50151">
    <property type="entry name" value="UVR"/>
    <property type="match status" value="1"/>
</dbReference>
<keyword evidence="2 7" id="KW-0227">DNA damage</keyword>
<dbReference type="AlphaFoldDB" id="A0A7X1V6J0"/>
<dbReference type="Pfam" id="PF22920">
    <property type="entry name" value="UvrC_RNaseH"/>
    <property type="match status" value="1"/>
</dbReference>
<organism evidence="11 12">
    <name type="scientific">Streptococcus mitis</name>
    <dbReference type="NCBI Taxonomy" id="28037"/>
    <lineage>
        <taxon>Bacteria</taxon>
        <taxon>Bacillati</taxon>
        <taxon>Bacillota</taxon>
        <taxon>Bacilli</taxon>
        <taxon>Lactobacillales</taxon>
        <taxon>Streptococcaceae</taxon>
        <taxon>Streptococcus</taxon>
        <taxon>Streptococcus mitis group</taxon>
    </lineage>
</organism>
<dbReference type="InterPro" id="IPR050066">
    <property type="entry name" value="UvrABC_protein_C"/>
</dbReference>
<feature type="domain" description="UVR" evidence="8">
    <location>
        <begin position="196"/>
        <end position="231"/>
    </location>
</feature>
<keyword evidence="1 7" id="KW-0963">Cytoplasm</keyword>
<dbReference type="PANTHER" id="PTHR30562:SF1">
    <property type="entry name" value="UVRABC SYSTEM PROTEIN C"/>
    <property type="match status" value="1"/>
</dbReference>
<dbReference type="InterPro" id="IPR035901">
    <property type="entry name" value="GIY-YIG_endonuc_sf"/>
</dbReference>
<dbReference type="FunFam" id="3.40.1440.10:FF:000001">
    <property type="entry name" value="UvrABC system protein C"/>
    <property type="match status" value="1"/>
</dbReference>
<dbReference type="InterPro" id="IPR004791">
    <property type="entry name" value="UvrC"/>
</dbReference>
<dbReference type="InterPro" id="IPR001162">
    <property type="entry name" value="UvrC_RNase_H_dom"/>
</dbReference>
<dbReference type="SMART" id="SM00465">
    <property type="entry name" value="GIYc"/>
    <property type="match status" value="1"/>
</dbReference>
<dbReference type="InterPro" id="IPR000305">
    <property type="entry name" value="GIY-YIG_endonuc"/>
</dbReference>
<protein>
    <recommendedName>
        <fullName evidence="7">UvrABC system protein C</fullName>
        <shortName evidence="7">Protein UvrC</shortName>
    </recommendedName>
    <alternativeName>
        <fullName evidence="7">Excinuclease ABC subunit C</fullName>
    </alternativeName>
</protein>
<evidence type="ECO:0000256" key="6">
    <source>
        <dbReference type="ARBA" id="ARBA00023236"/>
    </source>
</evidence>
<dbReference type="Gene3D" id="3.40.1440.10">
    <property type="entry name" value="GIY-YIG endonuclease"/>
    <property type="match status" value="1"/>
</dbReference>
<dbReference type="Pfam" id="PF08459">
    <property type="entry name" value="UvrC_RNaseH_dom"/>
    <property type="match status" value="1"/>
</dbReference>
<dbReference type="HAMAP" id="MF_00203">
    <property type="entry name" value="UvrC"/>
    <property type="match status" value="1"/>
</dbReference>
<dbReference type="Proteomes" id="UP000467560">
    <property type="component" value="Unassembled WGS sequence"/>
</dbReference>
<comment type="similarity">
    <text evidence="7">Belongs to the UvrC family.</text>
</comment>
<evidence type="ECO:0000256" key="1">
    <source>
        <dbReference type="ARBA" id="ARBA00022490"/>
    </source>
</evidence>
<dbReference type="Gene3D" id="3.30.420.340">
    <property type="entry name" value="UvrC, RNAse H endonuclease domain"/>
    <property type="match status" value="1"/>
</dbReference>
<dbReference type="GO" id="GO:0005737">
    <property type="term" value="C:cytoplasm"/>
    <property type="evidence" value="ECO:0007669"/>
    <property type="project" value="UniProtKB-SubCell"/>
</dbReference>
<dbReference type="Pfam" id="PF02151">
    <property type="entry name" value="UVR"/>
    <property type="match status" value="1"/>
</dbReference>
<keyword evidence="3 7" id="KW-0228">DNA excision</keyword>
<dbReference type="CDD" id="cd10434">
    <property type="entry name" value="GIY-YIG_UvrC_Cho"/>
    <property type="match status" value="1"/>
</dbReference>
<dbReference type="RefSeq" id="WP_153225691.1">
    <property type="nucleotide sequence ID" value="NZ_WIJK01000028.1"/>
</dbReference>
<dbReference type="Pfam" id="PF01541">
    <property type="entry name" value="GIY-YIG"/>
    <property type="match status" value="1"/>
</dbReference>
<sequence length="607" mass="69688">MNNLIKSKLELLPTSPGCYIHKDKNGTIIYVGKAKNLRNRVRSYFRGSHDTKTEALVSEIVDFEFIVTESNIEALLLEINLIKENKPKYNIMLKDDKSYPFIKITNERYPRLIITRQVKKDGGLYFGPYPDVGAANEIKRLLDRIFPFRKCTNPPSKVCFYYHIGQCVAHTICKKDEAYFKAMAQEVSDFLKGQDDKIIDDLKEKMNVAAQSMEFERAAEYRDLIQAIGTLRTKQRVMAKDLQNRDVFGYYVDKGWMCVQVFFVRQGKLIERDVNLFPYYNDPDEDFLTYVGQFYQEKSHLVPNEILIPQDIDEEAVKALVDTKILKPQRGEKKQLVNLAIKNARVSLEQKFNLLEKSVEKTQGAIENLGRLLQIPTPVRIESFDNSNIMGTSPVSAMVVFVNGKPSKKDYRKYKIKTVVGSDDYASMREVIRRRYGRVQREALTPPDLIVIDGGQGQVNIAKQVIQEELGLDIPIAGLQKNDKHQTHELLFGDPLEVVELSRNSQEFFLLQRIQDEVHRFAITFHRQLRSKNSFSSQLDGIEGLGPKRKQNLMKYFKSLTKIKEASVDEIVAVGIPRAVAEAVHQHLNPQERVELAQVAESPAEYK</sequence>
<dbReference type="EMBL" id="WIJK01000028">
    <property type="protein sequence ID" value="MQQ52991.1"/>
    <property type="molecule type" value="Genomic_DNA"/>
</dbReference>